<proteinExistence type="predicted"/>
<reference evidence="1" key="1">
    <citation type="submission" date="2014-09" db="EMBL/GenBank/DDBJ databases">
        <authorList>
            <person name="Magalhaes I.L.F."/>
            <person name="Oliveira U."/>
            <person name="Santos F.R."/>
            <person name="Vidigal T.H.D.A."/>
            <person name="Brescovit A.D."/>
            <person name="Santos A.J."/>
        </authorList>
    </citation>
    <scope>NUCLEOTIDE SEQUENCE</scope>
    <source>
        <tissue evidence="1">Shoot tissue taken approximately 20 cm above the soil surface</tissue>
    </source>
</reference>
<evidence type="ECO:0000313" key="1">
    <source>
        <dbReference type="EMBL" id="JAD71657.1"/>
    </source>
</evidence>
<reference evidence="1" key="2">
    <citation type="journal article" date="2015" name="Data Brief">
        <title>Shoot transcriptome of the giant reed, Arundo donax.</title>
        <authorList>
            <person name="Barrero R.A."/>
            <person name="Guerrero F.D."/>
            <person name="Moolhuijzen P."/>
            <person name="Goolsby J.A."/>
            <person name="Tidwell J."/>
            <person name="Bellgard S.E."/>
            <person name="Bellgard M.I."/>
        </authorList>
    </citation>
    <scope>NUCLEOTIDE SEQUENCE</scope>
    <source>
        <tissue evidence="1">Shoot tissue taken approximately 20 cm above the soil surface</tissue>
    </source>
</reference>
<dbReference type="EMBL" id="GBRH01226238">
    <property type="protein sequence ID" value="JAD71657.1"/>
    <property type="molecule type" value="Transcribed_RNA"/>
</dbReference>
<organism evidence="1">
    <name type="scientific">Arundo donax</name>
    <name type="common">Giant reed</name>
    <name type="synonym">Donax arundinaceus</name>
    <dbReference type="NCBI Taxonomy" id="35708"/>
    <lineage>
        <taxon>Eukaryota</taxon>
        <taxon>Viridiplantae</taxon>
        <taxon>Streptophyta</taxon>
        <taxon>Embryophyta</taxon>
        <taxon>Tracheophyta</taxon>
        <taxon>Spermatophyta</taxon>
        <taxon>Magnoliopsida</taxon>
        <taxon>Liliopsida</taxon>
        <taxon>Poales</taxon>
        <taxon>Poaceae</taxon>
        <taxon>PACMAD clade</taxon>
        <taxon>Arundinoideae</taxon>
        <taxon>Arundineae</taxon>
        <taxon>Arundo</taxon>
    </lineage>
</organism>
<name>A0A0A9CJH7_ARUDO</name>
<sequence>MEDVNQQKPENSSIQKLCEIFSKVFEQQQLKTAPEVMKHTLSLIR</sequence>
<dbReference type="AlphaFoldDB" id="A0A0A9CJH7"/>
<protein>
    <submittedName>
        <fullName evidence="1">Uncharacterized protein</fullName>
    </submittedName>
</protein>
<accession>A0A0A9CJH7</accession>